<name>A0A7R9GZP4_TIMPO</name>
<dbReference type="GO" id="GO:0005829">
    <property type="term" value="C:cytosol"/>
    <property type="evidence" value="ECO:0007669"/>
    <property type="project" value="GOC"/>
</dbReference>
<reference evidence="3" key="1">
    <citation type="submission" date="2020-11" db="EMBL/GenBank/DDBJ databases">
        <authorList>
            <person name="Tran Van P."/>
        </authorList>
    </citation>
    <scope>NUCLEOTIDE SEQUENCE</scope>
</reference>
<feature type="region of interest" description="Disordered" evidence="1">
    <location>
        <begin position="24"/>
        <end position="44"/>
    </location>
</feature>
<dbReference type="GO" id="GO:0042147">
    <property type="term" value="P:retrograde transport, endosome to Golgi"/>
    <property type="evidence" value="ECO:0007669"/>
    <property type="project" value="InterPro"/>
</dbReference>
<dbReference type="CDD" id="cd20788">
    <property type="entry name" value="TBC1D23_C-like"/>
    <property type="match status" value="1"/>
</dbReference>
<feature type="domain" description="TBC1" evidence="2">
    <location>
        <begin position="66"/>
        <end position="181"/>
    </location>
</feature>
<dbReference type="GO" id="GO:0005802">
    <property type="term" value="C:trans-Golgi network"/>
    <property type="evidence" value="ECO:0007669"/>
    <property type="project" value="TreeGrafter"/>
</dbReference>
<accession>A0A7R9GZP4</accession>
<dbReference type="EMBL" id="OD001982">
    <property type="protein sequence ID" value="CAD7403797.1"/>
    <property type="molecule type" value="Genomic_DNA"/>
</dbReference>
<dbReference type="InterPro" id="IPR039755">
    <property type="entry name" value="TBC1D23"/>
</dbReference>
<proteinExistence type="predicted"/>
<dbReference type="PANTHER" id="PTHR13297">
    <property type="entry name" value="TBC1 DOMAIN FAMILY MEMBER 23-RELATED"/>
    <property type="match status" value="1"/>
</dbReference>
<dbReference type="AlphaFoldDB" id="A0A7R9GZP4"/>
<evidence type="ECO:0000256" key="1">
    <source>
        <dbReference type="SAM" id="MobiDB-lite"/>
    </source>
</evidence>
<organism evidence="3">
    <name type="scientific">Timema poppense</name>
    <name type="common">Walking stick</name>
    <dbReference type="NCBI Taxonomy" id="170557"/>
    <lineage>
        <taxon>Eukaryota</taxon>
        <taxon>Metazoa</taxon>
        <taxon>Ecdysozoa</taxon>
        <taxon>Arthropoda</taxon>
        <taxon>Hexapoda</taxon>
        <taxon>Insecta</taxon>
        <taxon>Pterygota</taxon>
        <taxon>Neoptera</taxon>
        <taxon>Polyneoptera</taxon>
        <taxon>Phasmatodea</taxon>
        <taxon>Timematodea</taxon>
        <taxon>Timematoidea</taxon>
        <taxon>Timematidae</taxon>
        <taxon>Timema</taxon>
    </lineage>
</organism>
<dbReference type="PANTHER" id="PTHR13297:SF5">
    <property type="entry name" value="TBC1 DOMAIN FAMILY MEMBER 23"/>
    <property type="match status" value="1"/>
</dbReference>
<evidence type="ECO:0000313" key="3">
    <source>
        <dbReference type="EMBL" id="CAD7403797.1"/>
    </source>
</evidence>
<dbReference type="Pfam" id="PF19430">
    <property type="entry name" value="TBC1D23_C"/>
    <property type="match status" value="1"/>
</dbReference>
<protein>
    <recommendedName>
        <fullName evidence="2">TBC1 domain-containing protein</fullName>
    </recommendedName>
</protein>
<sequence length="295" mass="32974">MVLREGKRGIGKIELEEVNPHLRGGRVENHLGKTSPVPPTEIRTSISPSSAVELNTTSALANYATEADSTSVASPEEDEHQEVVSISTWLGKPEVVMSFKCHEVKVNGYMYDSHLLVTDSHVYVLRDLPGKRGFAHIVVRRPLSAIVKITSKKKHPELITFKYGVPEGEELVISDMDRFLIPEASKATGIISQQILKHLKSKEVTSSPPRFFRWKRTMIGARNKLGVHVFVDNFERKKGQVLTLGLRPLDLPITGAQRAADMSETLPTPFSQDYECSVRALQMALHCQNLIFRLL</sequence>
<evidence type="ECO:0000259" key="2">
    <source>
        <dbReference type="Pfam" id="PF19430"/>
    </source>
</evidence>
<gene>
    <name evidence="3" type="ORF">TPSB3V08_LOCUS4210</name>
</gene>
<dbReference type="GO" id="GO:0099041">
    <property type="term" value="P:vesicle tethering to Golgi"/>
    <property type="evidence" value="ECO:0007669"/>
    <property type="project" value="TreeGrafter"/>
</dbReference>
<dbReference type="InterPro" id="IPR045799">
    <property type="entry name" value="TBC1D23_C"/>
</dbReference>